<dbReference type="AlphaFoldDB" id="A0A9R1SYX7"/>
<dbReference type="KEGG" id="fas:105264492"/>
<feature type="compositionally biased region" description="Basic residues" evidence="1">
    <location>
        <begin position="1"/>
        <end position="11"/>
    </location>
</feature>
<proteinExistence type="predicted"/>
<evidence type="ECO:0000256" key="1">
    <source>
        <dbReference type="SAM" id="MobiDB-lite"/>
    </source>
</evidence>
<sequence length="152" mass="17966">MSKHNDRKRRSRPESSGEDRPKRIKGDKFEKIQQQVDNLTKIVQSLVEVQKEKNSPAKIKGKDIQDETLVIDELEDKENNSNNIITIDDEETTINENALKVLELDSDEFTYKKAKYHPELMKTWLKWKNERIPEKNKKLILESYDQKRPVVC</sequence>
<dbReference type="Proteomes" id="UP000694866">
    <property type="component" value="Unplaced"/>
</dbReference>
<reference evidence="3" key="1">
    <citation type="submission" date="2025-08" db="UniProtKB">
        <authorList>
            <consortium name="RefSeq"/>
        </authorList>
    </citation>
    <scope>IDENTIFICATION</scope>
    <source>
        <strain evidence="3">USDA-PBARC FA_bdor</strain>
        <tissue evidence="3">Whole organism</tissue>
    </source>
</reference>
<dbReference type="RefSeq" id="XP_011299695.1">
    <property type="nucleotide sequence ID" value="XM_011301393.1"/>
</dbReference>
<accession>A0A9R1SYX7</accession>
<protein>
    <submittedName>
        <fullName evidence="3">Uncharacterized protein</fullName>
    </submittedName>
</protein>
<keyword evidence="2" id="KW-1185">Reference proteome</keyword>
<dbReference type="OrthoDB" id="7698113at2759"/>
<dbReference type="GeneID" id="105264492"/>
<evidence type="ECO:0000313" key="3">
    <source>
        <dbReference type="RefSeq" id="XP_011299695.1"/>
    </source>
</evidence>
<feature type="compositionally biased region" description="Basic and acidic residues" evidence="1">
    <location>
        <begin position="12"/>
        <end position="31"/>
    </location>
</feature>
<organism evidence="2 3">
    <name type="scientific">Fopius arisanus</name>
    <dbReference type="NCBI Taxonomy" id="64838"/>
    <lineage>
        <taxon>Eukaryota</taxon>
        <taxon>Metazoa</taxon>
        <taxon>Ecdysozoa</taxon>
        <taxon>Arthropoda</taxon>
        <taxon>Hexapoda</taxon>
        <taxon>Insecta</taxon>
        <taxon>Pterygota</taxon>
        <taxon>Neoptera</taxon>
        <taxon>Endopterygota</taxon>
        <taxon>Hymenoptera</taxon>
        <taxon>Apocrita</taxon>
        <taxon>Ichneumonoidea</taxon>
        <taxon>Braconidae</taxon>
        <taxon>Opiinae</taxon>
        <taxon>Fopius</taxon>
    </lineage>
</organism>
<name>A0A9R1SYX7_9HYME</name>
<evidence type="ECO:0000313" key="2">
    <source>
        <dbReference type="Proteomes" id="UP000694866"/>
    </source>
</evidence>
<feature type="region of interest" description="Disordered" evidence="1">
    <location>
        <begin position="1"/>
        <end position="31"/>
    </location>
</feature>
<gene>
    <name evidence="3" type="primary">LOC105264492</name>
</gene>